<dbReference type="AlphaFoldDB" id="A0A085NQM3"/>
<dbReference type="PROSITE" id="PS50994">
    <property type="entry name" value="INTEGRASE"/>
    <property type="match status" value="1"/>
</dbReference>
<dbReference type="InterPro" id="IPR040676">
    <property type="entry name" value="DUF5641"/>
</dbReference>
<evidence type="ECO:0000313" key="2">
    <source>
        <dbReference type="EMBL" id="KFD62770.1"/>
    </source>
</evidence>
<dbReference type="PANTHER" id="PTHR47331">
    <property type="entry name" value="PHD-TYPE DOMAIN-CONTAINING PROTEIN"/>
    <property type="match status" value="1"/>
</dbReference>
<organism evidence="3">
    <name type="scientific">Trichuris suis</name>
    <name type="common">pig whipworm</name>
    <dbReference type="NCBI Taxonomy" id="68888"/>
    <lineage>
        <taxon>Eukaryota</taxon>
        <taxon>Metazoa</taxon>
        <taxon>Ecdysozoa</taxon>
        <taxon>Nematoda</taxon>
        <taxon>Enoplea</taxon>
        <taxon>Dorylaimia</taxon>
        <taxon>Trichinellida</taxon>
        <taxon>Trichuridae</taxon>
        <taxon>Trichuris</taxon>
    </lineage>
</organism>
<dbReference type="Gene3D" id="3.30.420.10">
    <property type="entry name" value="Ribonuclease H-like superfamily/Ribonuclease H"/>
    <property type="match status" value="1"/>
</dbReference>
<dbReference type="InterPro" id="IPR008042">
    <property type="entry name" value="Retrotrans_Pao"/>
</dbReference>
<dbReference type="InterPro" id="IPR012337">
    <property type="entry name" value="RNaseH-like_sf"/>
</dbReference>
<accession>A0A085NQM3</accession>
<proteinExistence type="predicted"/>
<dbReference type="Proteomes" id="UP000030758">
    <property type="component" value="Unassembled WGS sequence"/>
</dbReference>
<dbReference type="SUPFAM" id="SSF56672">
    <property type="entry name" value="DNA/RNA polymerases"/>
    <property type="match status" value="1"/>
</dbReference>
<dbReference type="InterPro" id="IPR041588">
    <property type="entry name" value="Integrase_H2C2"/>
</dbReference>
<dbReference type="Pfam" id="PF17921">
    <property type="entry name" value="Integrase_H2C2"/>
    <property type="match status" value="1"/>
</dbReference>
<dbReference type="Pfam" id="PF18701">
    <property type="entry name" value="DUF5641"/>
    <property type="match status" value="1"/>
</dbReference>
<evidence type="ECO:0000313" key="3">
    <source>
        <dbReference type="EMBL" id="KFD71769.1"/>
    </source>
</evidence>
<dbReference type="Pfam" id="PF05380">
    <property type="entry name" value="Peptidase_A17"/>
    <property type="match status" value="1"/>
</dbReference>
<dbReference type="EMBL" id="KL367588">
    <property type="protein sequence ID" value="KFD62770.1"/>
    <property type="molecule type" value="Genomic_DNA"/>
</dbReference>
<sequence>MLSKGPPLLNDLCGILLRFRRYQVAISADVDRMFHQVLVPVKDQSGLCFIWKENPGQSIVTYQMTRQVFGLASAPASCIHALNTCLLESGLGSDGVRAVNQFYVDNYLDSFLTSREAADFCKRLHTALMGGGFPLSKWASSSLAILRAFPKKQWSEATVNLNLGGEPVEGVLGMRWNFLDDSLVFQVEDVKEDIQTRRQLASAVAKFFDPLGLVAPFTLEAKLIMRDACDDSKGWDDAVSRALVQRFRRWADDLRFIRQLKIPRWYGIRIDTSMLQLHVFADASTIAFGAVSYIRMINGSDVHVSLVMAKSRLAPKRPLTIPRMELQAVVTAVRLGAAIAAQLKMPSADITYWTDSTTVLHWISSTNMKFDVFVGNRIAEVLEESEPKQWRYVPTELNPADDLSRGARSDSVNTSSRWFRGPKFLWSTEECWPLNPISRNDEVLTPTAVSIGVVNQLQRFENPLASLFDRCSRWKSIIRIVAWVLRATKKRNLRPTGSLNVEELNAAREVCLRMEQKTFFEAEIHALETGRPLGYGSKLADLRPFIDRSGLLRVGGRIREADVLAAVKHPIILAPTGSLLHRIVWDRHLRLMHARTERMLADLRSEFWILSGRRAIKAILKGCIYCKKLSVKPCEPRMADLPSCRVDSFLPAFANTGVDLFGPIEVTVLRSRIKRYGCMFTCLTSRACHLEVAFSLDVDSFINCLRRFIARRGCPRRIFSDNGKNLVAAERLLRQSVLTDKRVDRFLTGQSIDWIFAPPYCPHYGGSWERMIGVAKRSLLATLHGNAINDEVLATVLAEVEALLNGRPLTYISSDPDCFEPLTPFHILIGRQNANVPAEVPAGPIALRRQWKIAQTIADRFWKRWLKDYLPTLQTRAKWVVDQPNLQVGDFVMVVDPLQKRGSWTTGRVVKVHPGRDGIVRTVTVKTASGSYIRPASRIALLEASKSPQ</sequence>
<dbReference type="InterPro" id="IPR036397">
    <property type="entry name" value="RNaseH_sf"/>
</dbReference>
<gene>
    <name evidence="3" type="ORF">M514_15879</name>
    <name evidence="2" type="ORF">M514_25050</name>
</gene>
<dbReference type="GO" id="GO:0015074">
    <property type="term" value="P:DNA integration"/>
    <property type="evidence" value="ECO:0007669"/>
    <property type="project" value="InterPro"/>
</dbReference>
<dbReference type="EMBL" id="KL367480">
    <property type="protein sequence ID" value="KFD71769.1"/>
    <property type="molecule type" value="Genomic_DNA"/>
</dbReference>
<dbReference type="SUPFAM" id="SSF53098">
    <property type="entry name" value="Ribonuclease H-like"/>
    <property type="match status" value="1"/>
</dbReference>
<dbReference type="GO" id="GO:0003676">
    <property type="term" value="F:nucleic acid binding"/>
    <property type="evidence" value="ECO:0007669"/>
    <property type="project" value="InterPro"/>
</dbReference>
<dbReference type="InterPro" id="IPR001584">
    <property type="entry name" value="Integrase_cat-core"/>
</dbReference>
<evidence type="ECO:0000259" key="1">
    <source>
        <dbReference type="PROSITE" id="PS50994"/>
    </source>
</evidence>
<protein>
    <recommendedName>
        <fullName evidence="1">Integrase catalytic domain-containing protein</fullName>
    </recommendedName>
</protein>
<name>A0A085NQM3_9BILA</name>
<feature type="domain" description="Integrase catalytic" evidence="1">
    <location>
        <begin position="647"/>
        <end position="832"/>
    </location>
</feature>
<reference evidence="3" key="1">
    <citation type="journal article" date="2014" name="Nat. Genet.">
        <title>Genome and transcriptome of the porcine whipworm Trichuris suis.</title>
        <authorList>
            <person name="Jex A.R."/>
            <person name="Nejsum P."/>
            <person name="Schwarz E.M."/>
            <person name="Hu L."/>
            <person name="Young N.D."/>
            <person name="Hall R.S."/>
            <person name="Korhonen P.K."/>
            <person name="Liao S."/>
            <person name="Thamsborg S."/>
            <person name="Xia J."/>
            <person name="Xu P."/>
            <person name="Wang S."/>
            <person name="Scheerlinck J.P."/>
            <person name="Hofmann A."/>
            <person name="Sternberg P.W."/>
            <person name="Wang J."/>
            <person name="Gasser R.B."/>
        </authorList>
    </citation>
    <scope>NUCLEOTIDE SEQUENCE [LARGE SCALE GENOMIC DNA]</scope>
    <source>
        <strain evidence="3">DCEP-RM93F</strain>
    </source>
</reference>
<dbReference type="InterPro" id="IPR043502">
    <property type="entry name" value="DNA/RNA_pol_sf"/>
</dbReference>
<dbReference type="GO" id="GO:0042575">
    <property type="term" value="C:DNA polymerase complex"/>
    <property type="evidence" value="ECO:0007669"/>
    <property type="project" value="UniProtKB-ARBA"/>
</dbReference>